<feature type="domain" description="Purine catabolism PurC-like" evidence="2">
    <location>
        <begin position="7"/>
        <end position="119"/>
    </location>
</feature>
<evidence type="ECO:0000259" key="3">
    <source>
        <dbReference type="Pfam" id="PF13556"/>
    </source>
</evidence>
<comment type="similarity">
    <text evidence="1">Belongs to the CdaR family.</text>
</comment>
<keyword evidence="6" id="KW-1185">Reference proteome</keyword>
<feature type="domain" description="PucR C-terminal helix-turn-helix" evidence="3">
    <location>
        <begin position="460"/>
        <end position="515"/>
    </location>
</feature>
<proteinExistence type="inferred from homology"/>
<dbReference type="InterPro" id="IPR025736">
    <property type="entry name" value="PucR_C-HTH_dom"/>
</dbReference>
<dbReference type="Pfam" id="PF07905">
    <property type="entry name" value="PucR"/>
    <property type="match status" value="1"/>
</dbReference>
<sequence>MPVRVADLLERPDLGLSVVWATPELLELSVEGAYILDLPSPGHFLAANNLVLTSALWAQGPESAEVFISELAGKKAPAVVVGRIVIGEIPDYVEDACRRWGVALLTVSKTVSFKSIAQFIESSVATGEWPEISRSIGFDRKLLDTLASGPGAQGALRLFHQEFAVGCWVLESGGALTAVVGAEPSIDWRAAVWNRMLGAGRSAAVVPDEEGRPSSVWPIIGDGDHPVGFLVCSGDHREWPADLERVIRTLIAVVRVELELANYRRSTELEQVGELVTMLIDDTVSPGEASARLRLLGVDPSRPLIVVAATIDDRDYPPLAVLGAVTALVGGDPHTLLGTQRDAEATVVISGDDATPERLIELADRHTEAQSMMLGSRRLRLGVSEQITSIDQLAHAVTTARARMLSVTGTGPITWGTGSTPPSHEALLSMLPERVRGSFAQSLLAPLTEYDERHGSDFVLTLRVFLDSGGAWQQAAGLLHVHVNTLRYRIGRIEALTDRDLSSMKDRVDLYLALSLTP</sequence>
<organism evidence="5 6">
    <name type="scientific">Leifsonia kafniensis</name>
    <dbReference type="NCBI Taxonomy" id="475957"/>
    <lineage>
        <taxon>Bacteria</taxon>
        <taxon>Bacillati</taxon>
        <taxon>Actinomycetota</taxon>
        <taxon>Actinomycetes</taxon>
        <taxon>Micrococcales</taxon>
        <taxon>Microbacteriaceae</taxon>
        <taxon>Leifsonia</taxon>
    </lineage>
</organism>
<dbReference type="InterPro" id="IPR041522">
    <property type="entry name" value="CdaR_GGDEF"/>
</dbReference>
<evidence type="ECO:0000259" key="4">
    <source>
        <dbReference type="Pfam" id="PF17853"/>
    </source>
</evidence>
<accession>A0ABP7KCN8</accession>
<reference evidence="6" key="1">
    <citation type="journal article" date="2019" name="Int. J. Syst. Evol. Microbiol.">
        <title>The Global Catalogue of Microorganisms (GCM) 10K type strain sequencing project: providing services to taxonomists for standard genome sequencing and annotation.</title>
        <authorList>
            <consortium name="The Broad Institute Genomics Platform"/>
            <consortium name="The Broad Institute Genome Sequencing Center for Infectious Disease"/>
            <person name="Wu L."/>
            <person name="Ma J."/>
        </authorList>
    </citation>
    <scope>NUCLEOTIDE SEQUENCE [LARGE SCALE GENOMIC DNA]</scope>
    <source>
        <strain evidence="6">JCM 17021</strain>
    </source>
</reference>
<dbReference type="InterPro" id="IPR042070">
    <property type="entry name" value="PucR_C-HTH_sf"/>
</dbReference>
<evidence type="ECO:0000256" key="1">
    <source>
        <dbReference type="ARBA" id="ARBA00006754"/>
    </source>
</evidence>
<dbReference type="InterPro" id="IPR012914">
    <property type="entry name" value="PucR_dom"/>
</dbReference>
<evidence type="ECO:0000259" key="2">
    <source>
        <dbReference type="Pfam" id="PF07905"/>
    </source>
</evidence>
<dbReference type="Gene3D" id="1.10.10.2840">
    <property type="entry name" value="PucR C-terminal helix-turn-helix domain"/>
    <property type="match status" value="1"/>
</dbReference>
<name>A0ABP7KCN8_9MICO</name>
<dbReference type="PANTHER" id="PTHR33744:SF1">
    <property type="entry name" value="DNA-BINDING TRANSCRIPTIONAL ACTIVATOR ADER"/>
    <property type="match status" value="1"/>
</dbReference>
<dbReference type="PANTHER" id="PTHR33744">
    <property type="entry name" value="CARBOHYDRATE DIACID REGULATOR"/>
    <property type="match status" value="1"/>
</dbReference>
<gene>
    <name evidence="5" type="ORF">GCM10022381_15210</name>
</gene>
<dbReference type="InterPro" id="IPR051448">
    <property type="entry name" value="CdaR-like_regulators"/>
</dbReference>
<dbReference type="EMBL" id="BAABCN010000002">
    <property type="protein sequence ID" value="GAA3873168.1"/>
    <property type="molecule type" value="Genomic_DNA"/>
</dbReference>
<evidence type="ECO:0000313" key="6">
    <source>
        <dbReference type="Proteomes" id="UP001501803"/>
    </source>
</evidence>
<feature type="domain" description="CdaR GGDEF-like" evidence="4">
    <location>
        <begin position="286"/>
        <end position="402"/>
    </location>
</feature>
<protein>
    <submittedName>
        <fullName evidence="5">Helix-turn-helix domain-containing protein</fullName>
    </submittedName>
</protein>
<comment type="caution">
    <text evidence="5">The sequence shown here is derived from an EMBL/GenBank/DDBJ whole genome shotgun (WGS) entry which is preliminary data.</text>
</comment>
<evidence type="ECO:0000313" key="5">
    <source>
        <dbReference type="EMBL" id="GAA3873168.1"/>
    </source>
</evidence>
<dbReference type="Pfam" id="PF13556">
    <property type="entry name" value="HTH_30"/>
    <property type="match status" value="1"/>
</dbReference>
<dbReference type="Pfam" id="PF17853">
    <property type="entry name" value="GGDEF_2"/>
    <property type="match status" value="1"/>
</dbReference>
<dbReference type="Proteomes" id="UP001501803">
    <property type="component" value="Unassembled WGS sequence"/>
</dbReference>